<dbReference type="AlphaFoldDB" id="A0A9P8T0N4"/>
<gene>
    <name evidence="1" type="ORF">OGATHE_005118</name>
</gene>
<proteinExistence type="predicted"/>
<dbReference type="EMBL" id="JAEUBD010001468">
    <property type="protein sequence ID" value="KAH3660786.1"/>
    <property type="molecule type" value="Genomic_DNA"/>
</dbReference>
<protein>
    <submittedName>
        <fullName evidence="1">Uncharacterized protein</fullName>
    </submittedName>
</protein>
<name>A0A9P8T0N4_9ASCO</name>
<accession>A0A9P8T0N4</accession>
<keyword evidence="2" id="KW-1185">Reference proteome</keyword>
<organism evidence="1 2">
    <name type="scientific">Ogataea polymorpha</name>
    <dbReference type="NCBI Taxonomy" id="460523"/>
    <lineage>
        <taxon>Eukaryota</taxon>
        <taxon>Fungi</taxon>
        <taxon>Dikarya</taxon>
        <taxon>Ascomycota</taxon>
        <taxon>Saccharomycotina</taxon>
        <taxon>Pichiomycetes</taxon>
        <taxon>Pichiales</taxon>
        <taxon>Pichiaceae</taxon>
        <taxon>Ogataea</taxon>
    </lineage>
</organism>
<comment type="caution">
    <text evidence="1">The sequence shown here is derived from an EMBL/GenBank/DDBJ whole genome shotgun (WGS) entry which is preliminary data.</text>
</comment>
<sequence length="248" mass="27364">MICTAQWQLGHRNGGSVRPSRLKSFSKDLSAFAYPLCSKYFLIIWLSEFFISLESLISVPLSSVTEGTWWLLIVFKNRTTRFMFDGKEKASPRNTPFLVINIERLTKFTPHPTTSLLPNLHDVRTLDLHSSKLTSLPSLPLLTVIEEVEDTDLVGFLVEISKPSSESSNWHSFGVIHRDGRDWQSIEVAALSRGSAFKAAEGDLPTLLSSTSVTSSSVSVSSLTNSSLTIALAFAGPLFLKISTNLSI</sequence>
<evidence type="ECO:0000313" key="1">
    <source>
        <dbReference type="EMBL" id="KAH3660786.1"/>
    </source>
</evidence>
<reference evidence="1" key="2">
    <citation type="submission" date="2021-01" db="EMBL/GenBank/DDBJ databases">
        <authorList>
            <person name="Schikora-Tamarit M.A."/>
        </authorList>
    </citation>
    <scope>NUCLEOTIDE SEQUENCE</scope>
    <source>
        <strain evidence="1">NCAIM Y.01608</strain>
    </source>
</reference>
<evidence type="ECO:0000313" key="2">
    <source>
        <dbReference type="Proteomes" id="UP000788993"/>
    </source>
</evidence>
<dbReference type="Proteomes" id="UP000788993">
    <property type="component" value="Unassembled WGS sequence"/>
</dbReference>
<reference evidence="1" key="1">
    <citation type="journal article" date="2021" name="Open Biol.">
        <title>Shared evolutionary footprints suggest mitochondrial oxidative damage underlies multiple complex I losses in fungi.</title>
        <authorList>
            <person name="Schikora-Tamarit M.A."/>
            <person name="Marcet-Houben M."/>
            <person name="Nosek J."/>
            <person name="Gabaldon T."/>
        </authorList>
    </citation>
    <scope>NUCLEOTIDE SEQUENCE</scope>
    <source>
        <strain evidence="1">NCAIM Y.01608</strain>
    </source>
</reference>